<keyword evidence="5 9" id="KW-0547">Nucleotide-binding</keyword>
<accession>A0A239U1Z8</accession>
<dbReference type="HAMAP" id="MF_00542">
    <property type="entry name" value="Butyrate_kinase"/>
    <property type="match status" value="1"/>
</dbReference>
<keyword evidence="4 9" id="KW-0808">Transferase</keyword>
<keyword evidence="3 9" id="KW-0963">Cytoplasm</keyword>
<dbReference type="EC" id="2.7.2.7" evidence="9"/>
<dbReference type="PRINTS" id="PR00471">
    <property type="entry name" value="ACETATEKNASE"/>
</dbReference>
<keyword evidence="12" id="KW-1185">Reference proteome</keyword>
<dbReference type="AlphaFoldDB" id="A0A239U1Z8"/>
<protein>
    <recommendedName>
        <fullName evidence="9">Probable butyrate kinase</fullName>
        <shortName evidence="9">BK</shortName>
        <ecNumber evidence="9">2.7.2.7</ecNumber>
    </recommendedName>
    <alternativeName>
        <fullName evidence="9">Branched-chain carboxylic acid kinase</fullName>
    </alternativeName>
</protein>
<name>A0A239U1Z8_9STAP</name>
<comment type="caution">
    <text evidence="11">The sequence shown here is derived from an EMBL/GenBank/DDBJ whole genome shotgun (WGS) entry which is preliminary data.</text>
</comment>
<dbReference type="InterPro" id="IPR043129">
    <property type="entry name" value="ATPase_NBD"/>
</dbReference>
<dbReference type="NCBIfam" id="TIGR02707">
    <property type="entry name" value="butyr_kinase"/>
    <property type="match status" value="1"/>
</dbReference>
<dbReference type="PIRSF" id="PIRSF036458">
    <property type="entry name" value="Butyrate_kin"/>
    <property type="match status" value="1"/>
</dbReference>
<comment type="catalytic activity">
    <reaction evidence="8 9">
        <text>butanoate + ATP = butanoyl phosphate + ADP</text>
        <dbReference type="Rhea" id="RHEA:13585"/>
        <dbReference type="ChEBI" id="CHEBI:17968"/>
        <dbReference type="ChEBI" id="CHEBI:30616"/>
        <dbReference type="ChEBI" id="CHEBI:58079"/>
        <dbReference type="ChEBI" id="CHEBI:456216"/>
        <dbReference type="EC" id="2.7.2.7"/>
    </reaction>
</comment>
<evidence type="ECO:0000256" key="8">
    <source>
        <dbReference type="ARBA" id="ARBA00048596"/>
    </source>
</evidence>
<reference evidence="11 12" key="1">
    <citation type="submission" date="2019-07" db="EMBL/GenBank/DDBJ databases">
        <title>Whole genome shotgun sequence of Staphylococcus piscifermentans NBRC 109625.</title>
        <authorList>
            <person name="Hosoyama A."/>
            <person name="Uohara A."/>
            <person name="Ohji S."/>
            <person name="Ichikawa N."/>
        </authorList>
    </citation>
    <scope>NUCLEOTIDE SEQUENCE [LARGE SCALE GENOMIC DNA]</scope>
    <source>
        <strain evidence="11 12">NBRC 109625</strain>
    </source>
</reference>
<evidence type="ECO:0000256" key="10">
    <source>
        <dbReference type="RuleBase" id="RU003835"/>
    </source>
</evidence>
<dbReference type="Proteomes" id="UP000321736">
    <property type="component" value="Unassembled WGS sequence"/>
</dbReference>
<dbReference type="PROSITE" id="PS01075">
    <property type="entry name" value="ACETATE_KINASE_1"/>
    <property type="match status" value="1"/>
</dbReference>
<proteinExistence type="inferred from homology"/>
<dbReference type="EMBL" id="BKAR01000014">
    <property type="protein sequence ID" value="GEP84758.1"/>
    <property type="molecule type" value="Genomic_DNA"/>
</dbReference>
<evidence type="ECO:0000256" key="6">
    <source>
        <dbReference type="ARBA" id="ARBA00022777"/>
    </source>
</evidence>
<dbReference type="GO" id="GO:0008776">
    <property type="term" value="F:acetate kinase activity"/>
    <property type="evidence" value="ECO:0007669"/>
    <property type="project" value="TreeGrafter"/>
</dbReference>
<comment type="subcellular location">
    <subcellularLocation>
        <location evidence="1 9">Cytoplasm</location>
    </subcellularLocation>
</comment>
<evidence type="ECO:0000256" key="9">
    <source>
        <dbReference type="HAMAP-Rule" id="MF_00542"/>
    </source>
</evidence>
<dbReference type="OrthoDB" id="9771859at2"/>
<evidence type="ECO:0000256" key="4">
    <source>
        <dbReference type="ARBA" id="ARBA00022679"/>
    </source>
</evidence>
<dbReference type="PROSITE" id="PS01076">
    <property type="entry name" value="ACETATE_KINASE_2"/>
    <property type="match status" value="1"/>
</dbReference>
<sequence>MTQVLVINLGSTSSKVAIYNQQHCIAEALLQHDIQITQLSLLQQEAHRVQAIEAFLAEHDIALNEIDAIACRGGLLKPISGGTYAINYKMYDDLRKFKYGTHASNLSGIIGFKLAQKFDIPAFIVDPVVVDEMIDIAKLTGVKAIQRKSVFHALNQKAVARQYAESVNKTYTQVNVIVAHMGGGITIGAHQYGKVVDVNDGLLGEGPLSPERSGSLPNDSLYQWAHSHQYSLAEMNHILSKESGLIALCGSNNLRALIEKYHENEIIHLAIDTMIYQIAKQIGEKAIIFKGKVDQIILTGGLANSSLLTDHITEYVDWIAPVSVFPGEKEMETLALRVNDVMNNKEQVNNYS</sequence>
<evidence type="ECO:0000256" key="5">
    <source>
        <dbReference type="ARBA" id="ARBA00022741"/>
    </source>
</evidence>
<dbReference type="Pfam" id="PF00871">
    <property type="entry name" value="Acetate_kinase"/>
    <property type="match status" value="1"/>
</dbReference>
<comment type="similarity">
    <text evidence="2 9 10">Belongs to the acetokinase family.</text>
</comment>
<evidence type="ECO:0000256" key="2">
    <source>
        <dbReference type="ARBA" id="ARBA00008748"/>
    </source>
</evidence>
<dbReference type="GO" id="GO:0047761">
    <property type="term" value="F:butyrate kinase activity"/>
    <property type="evidence" value="ECO:0007669"/>
    <property type="project" value="UniProtKB-UniRule"/>
</dbReference>
<evidence type="ECO:0000256" key="7">
    <source>
        <dbReference type="ARBA" id="ARBA00022840"/>
    </source>
</evidence>
<dbReference type="PANTHER" id="PTHR21060">
    <property type="entry name" value="ACETATE KINASE"/>
    <property type="match status" value="1"/>
</dbReference>
<dbReference type="GO" id="GO:0005737">
    <property type="term" value="C:cytoplasm"/>
    <property type="evidence" value="ECO:0007669"/>
    <property type="project" value="UniProtKB-SubCell"/>
</dbReference>
<dbReference type="SUPFAM" id="SSF53067">
    <property type="entry name" value="Actin-like ATPase domain"/>
    <property type="match status" value="2"/>
</dbReference>
<evidence type="ECO:0000256" key="3">
    <source>
        <dbReference type="ARBA" id="ARBA00022490"/>
    </source>
</evidence>
<dbReference type="InterPro" id="IPR011245">
    <property type="entry name" value="Butyrate_kin"/>
</dbReference>
<evidence type="ECO:0000313" key="11">
    <source>
        <dbReference type="EMBL" id="GEP84758.1"/>
    </source>
</evidence>
<dbReference type="PANTHER" id="PTHR21060:SF3">
    <property type="entry name" value="BUTYRATE KINASE 2-RELATED"/>
    <property type="match status" value="1"/>
</dbReference>
<organism evidence="11 12">
    <name type="scientific">Staphylococcus piscifermentans</name>
    <dbReference type="NCBI Taxonomy" id="70258"/>
    <lineage>
        <taxon>Bacteria</taxon>
        <taxon>Bacillati</taxon>
        <taxon>Bacillota</taxon>
        <taxon>Bacilli</taxon>
        <taxon>Bacillales</taxon>
        <taxon>Staphylococcaceae</taxon>
        <taxon>Staphylococcus</taxon>
    </lineage>
</organism>
<gene>
    <name evidence="9 11" type="primary">buk</name>
    <name evidence="11" type="ORF">SPI02_13430</name>
</gene>
<dbReference type="GO" id="GO:0005524">
    <property type="term" value="F:ATP binding"/>
    <property type="evidence" value="ECO:0007669"/>
    <property type="project" value="UniProtKB-KW"/>
</dbReference>
<keyword evidence="7 9" id="KW-0067">ATP-binding</keyword>
<dbReference type="InterPro" id="IPR000890">
    <property type="entry name" value="Aliphatic_acid_kin_short-chain"/>
</dbReference>
<dbReference type="GO" id="GO:0006083">
    <property type="term" value="P:acetate metabolic process"/>
    <property type="evidence" value="ECO:0007669"/>
    <property type="project" value="TreeGrafter"/>
</dbReference>
<dbReference type="RefSeq" id="WP_095105087.1">
    <property type="nucleotide sequence ID" value="NZ_BKAR01000014.1"/>
</dbReference>
<evidence type="ECO:0000313" key="12">
    <source>
        <dbReference type="Proteomes" id="UP000321736"/>
    </source>
</evidence>
<dbReference type="Gene3D" id="3.30.420.40">
    <property type="match status" value="2"/>
</dbReference>
<dbReference type="NCBIfam" id="NF002834">
    <property type="entry name" value="PRK03011.1-5"/>
    <property type="match status" value="1"/>
</dbReference>
<dbReference type="CDD" id="cd24011">
    <property type="entry name" value="ASKHA_NBD_BK"/>
    <property type="match status" value="1"/>
</dbReference>
<dbReference type="InterPro" id="IPR023865">
    <property type="entry name" value="Aliphatic_acid_kinase_CS"/>
</dbReference>
<evidence type="ECO:0000256" key="1">
    <source>
        <dbReference type="ARBA" id="ARBA00004496"/>
    </source>
</evidence>
<keyword evidence="6 9" id="KW-0418">Kinase</keyword>